<evidence type="ECO:0000313" key="8">
    <source>
        <dbReference type="Proteomes" id="UP000007013"/>
    </source>
</evidence>
<dbReference type="PROSITE" id="PS51012">
    <property type="entry name" value="ABC_TM2"/>
    <property type="match status" value="1"/>
</dbReference>
<evidence type="ECO:0000256" key="1">
    <source>
        <dbReference type="ARBA" id="ARBA00004141"/>
    </source>
</evidence>
<feature type="transmembrane region" description="Helical" evidence="5">
    <location>
        <begin position="138"/>
        <end position="159"/>
    </location>
</feature>
<dbReference type="GO" id="GO:0043190">
    <property type="term" value="C:ATP-binding cassette (ABC) transporter complex"/>
    <property type="evidence" value="ECO:0007669"/>
    <property type="project" value="InterPro"/>
</dbReference>
<evidence type="ECO:0000256" key="5">
    <source>
        <dbReference type="RuleBase" id="RU361157"/>
    </source>
</evidence>
<dbReference type="RefSeq" id="WP_012376380.1">
    <property type="nucleotide sequence ID" value="NC_010571.1"/>
</dbReference>
<dbReference type="KEGG" id="ote:Oter_3574"/>
<gene>
    <name evidence="7" type="ordered locus">Oter_3574</name>
</gene>
<keyword evidence="3 5" id="KW-1133">Transmembrane helix</keyword>
<feature type="transmembrane region" description="Helical" evidence="5">
    <location>
        <begin position="27"/>
        <end position="46"/>
    </location>
</feature>
<reference evidence="7 8" key="1">
    <citation type="journal article" date="2011" name="J. Bacteriol.">
        <title>Genome sequence of the verrucomicrobium Opitutus terrae PB90-1, an abundant inhabitant of rice paddy soil ecosystems.</title>
        <authorList>
            <person name="van Passel M.W."/>
            <person name="Kant R."/>
            <person name="Palva A."/>
            <person name="Copeland A."/>
            <person name="Lucas S."/>
            <person name="Lapidus A."/>
            <person name="Glavina del Rio T."/>
            <person name="Pitluck S."/>
            <person name="Goltsman E."/>
            <person name="Clum A."/>
            <person name="Sun H."/>
            <person name="Schmutz J."/>
            <person name="Larimer F.W."/>
            <person name="Land M.L."/>
            <person name="Hauser L."/>
            <person name="Kyrpides N."/>
            <person name="Mikhailova N."/>
            <person name="Richardson P.P."/>
            <person name="Janssen P.H."/>
            <person name="de Vos W.M."/>
            <person name="Smidt H."/>
        </authorList>
    </citation>
    <scope>NUCLEOTIDE SEQUENCE [LARGE SCALE GENOMIC DNA]</scope>
    <source>
        <strain evidence="8">DSM 11246 / JCM 15787 / PB90-1</strain>
    </source>
</reference>
<organism evidence="7 8">
    <name type="scientific">Opitutus terrae (strain DSM 11246 / JCM 15787 / PB90-1)</name>
    <dbReference type="NCBI Taxonomy" id="452637"/>
    <lineage>
        <taxon>Bacteria</taxon>
        <taxon>Pseudomonadati</taxon>
        <taxon>Verrucomicrobiota</taxon>
        <taxon>Opitutia</taxon>
        <taxon>Opitutales</taxon>
        <taxon>Opitutaceae</taxon>
        <taxon>Opitutus</taxon>
    </lineage>
</organism>
<keyword evidence="2 5" id="KW-0812">Transmembrane</keyword>
<feature type="transmembrane region" description="Helical" evidence="5">
    <location>
        <begin position="171"/>
        <end position="193"/>
    </location>
</feature>
<evidence type="ECO:0000256" key="2">
    <source>
        <dbReference type="ARBA" id="ARBA00022692"/>
    </source>
</evidence>
<dbReference type="InterPro" id="IPR013525">
    <property type="entry name" value="ABC2_TM"/>
</dbReference>
<dbReference type="InterPro" id="IPR052902">
    <property type="entry name" value="ABC-2_transporter"/>
</dbReference>
<dbReference type="GO" id="GO:0140359">
    <property type="term" value="F:ABC-type transporter activity"/>
    <property type="evidence" value="ECO:0007669"/>
    <property type="project" value="InterPro"/>
</dbReference>
<keyword evidence="5" id="KW-0813">Transport</keyword>
<comment type="subcellular location">
    <subcellularLocation>
        <location evidence="5">Cell membrane</location>
        <topology evidence="5">Multi-pass membrane protein</topology>
    </subcellularLocation>
    <subcellularLocation>
        <location evidence="1">Membrane</location>
        <topology evidence="1">Multi-pass membrane protein</topology>
    </subcellularLocation>
</comment>
<dbReference type="InterPro" id="IPR047817">
    <property type="entry name" value="ABC2_TM_bact-type"/>
</dbReference>
<keyword evidence="4 5" id="KW-0472">Membrane</keyword>
<feature type="domain" description="ABC transmembrane type-2" evidence="6">
    <location>
        <begin position="22"/>
        <end position="247"/>
    </location>
</feature>
<dbReference type="PANTHER" id="PTHR43027:SF2">
    <property type="entry name" value="TRANSPORT PERMEASE PROTEIN"/>
    <property type="match status" value="1"/>
</dbReference>
<dbReference type="STRING" id="452637.Oter_3574"/>
<feature type="transmembrane region" description="Helical" evidence="5">
    <location>
        <begin position="58"/>
        <end position="79"/>
    </location>
</feature>
<dbReference type="AlphaFoldDB" id="B1ZW99"/>
<name>B1ZW99_OPITP</name>
<dbReference type="Pfam" id="PF01061">
    <property type="entry name" value="ABC2_membrane"/>
    <property type="match status" value="1"/>
</dbReference>
<dbReference type="EMBL" id="CP001032">
    <property type="protein sequence ID" value="ACB76851.1"/>
    <property type="molecule type" value="Genomic_DNA"/>
</dbReference>
<dbReference type="PANTHER" id="PTHR43027">
    <property type="entry name" value="DOXORUBICIN RESISTANCE ABC TRANSPORTER PERMEASE PROTEIN DRRC-RELATED"/>
    <property type="match status" value="1"/>
</dbReference>
<evidence type="ECO:0000256" key="3">
    <source>
        <dbReference type="ARBA" id="ARBA00022989"/>
    </source>
</evidence>
<accession>B1ZW99</accession>
<dbReference type="Proteomes" id="UP000007013">
    <property type="component" value="Chromosome"/>
</dbReference>
<keyword evidence="8" id="KW-1185">Reference proteome</keyword>
<dbReference type="HOGENOM" id="CLU_617968_0_0_0"/>
<evidence type="ECO:0000313" key="7">
    <source>
        <dbReference type="EMBL" id="ACB76851.1"/>
    </source>
</evidence>
<feature type="transmembrane region" description="Helical" evidence="5">
    <location>
        <begin position="224"/>
        <end position="244"/>
    </location>
</feature>
<keyword evidence="5" id="KW-1003">Cell membrane</keyword>
<dbReference type="OrthoDB" id="42944at2"/>
<protein>
    <recommendedName>
        <fullName evidence="5">Transport permease protein</fullName>
    </recommendedName>
</protein>
<dbReference type="PRINTS" id="PR00164">
    <property type="entry name" value="ABC2TRNSPORT"/>
</dbReference>
<comment type="similarity">
    <text evidence="5">Belongs to the ABC-2 integral membrane protein family.</text>
</comment>
<feature type="transmembrane region" description="Helical" evidence="5">
    <location>
        <begin position="256"/>
        <end position="276"/>
    </location>
</feature>
<dbReference type="eggNOG" id="COG0842">
    <property type="taxonomic scope" value="Bacteria"/>
</dbReference>
<feature type="transmembrane region" description="Helical" evidence="5">
    <location>
        <begin position="99"/>
        <end position="126"/>
    </location>
</feature>
<sequence>MSGARPWAGALRHFWVTLQLNSRSKQAIGYGYLLPVFFLLAFGSVFRGGEPLLLDQMGQLLTITILGTASIGLPTALVAERERGVWRRYRLLPVSTARLLAGTLLARLVIVVTAVALQVVLARLIYDTPLPQHPFSAFAALLVVTFAFLGLGLVVAALANDVPSVQALGQCLFLPMIMIGGVGVPLSVLPAWAQRVAGFMPGRYAVEALQSTFNAPAGLRREGFAVLALLVIGAAAAGVGLKLFRWDPLHRAGRTAGGWIAVALLAWLGVGLTASVTGRLAPIGAAGASYETITDEELEQIRFDDLTGDNELVTRLARPFDAAAAERIRPFLEKLHAWPPGQVTDPVQHARNLLSVAAIADVTADLQEAQIGRAVFDELQARYPRPQLRRILGWIILNPDGERVITATPELGLRREINERAVRQRSIFYAKKFLGRLLGKLPD</sequence>
<dbReference type="InterPro" id="IPR000412">
    <property type="entry name" value="ABC_2_transport"/>
</dbReference>
<evidence type="ECO:0000256" key="4">
    <source>
        <dbReference type="ARBA" id="ARBA00023136"/>
    </source>
</evidence>
<evidence type="ECO:0000259" key="6">
    <source>
        <dbReference type="PROSITE" id="PS51012"/>
    </source>
</evidence>
<proteinExistence type="inferred from homology"/>